<dbReference type="InterPro" id="IPR027357">
    <property type="entry name" value="DOCKER_dom"/>
</dbReference>
<dbReference type="PANTHER" id="PTHR45653:SF10">
    <property type="entry name" value="MYOBLAST CITY, ISOFORM B"/>
    <property type="match status" value="1"/>
</dbReference>
<dbReference type="InterPro" id="IPR046773">
    <property type="entry name" value="DOCKER_Lobe_C"/>
</dbReference>
<dbReference type="CDD" id="cd11684">
    <property type="entry name" value="DHR2_DOCK"/>
    <property type="match status" value="1"/>
</dbReference>
<protein>
    <submittedName>
        <fullName evidence="3">Dck1 protein</fullName>
    </submittedName>
</protein>
<accession>A0AAV5RZP4</accession>
<dbReference type="Pfam" id="PF25338">
    <property type="entry name" value="C2_DCK_4th"/>
    <property type="match status" value="1"/>
</dbReference>
<dbReference type="PANTHER" id="PTHR45653">
    <property type="entry name" value="DEDICATOR OF CYTOKINESIS"/>
    <property type="match status" value="1"/>
</dbReference>
<gene>
    <name evidence="3" type="ORF">DAKH74_037000</name>
</gene>
<dbReference type="InterPro" id="IPR043161">
    <property type="entry name" value="DOCK_C_lobe_A"/>
</dbReference>
<dbReference type="InterPro" id="IPR043162">
    <property type="entry name" value="DOCK_C_lobe_C"/>
</dbReference>
<dbReference type="GO" id="GO:0005085">
    <property type="term" value="F:guanyl-nucleotide exchange factor activity"/>
    <property type="evidence" value="ECO:0007669"/>
    <property type="project" value="InterPro"/>
</dbReference>
<comment type="similarity">
    <text evidence="1">Belongs to the DOCK family.</text>
</comment>
<organism evidence="3 4">
    <name type="scientific">Maudiozyma humilis</name>
    <name type="common">Sour dough yeast</name>
    <name type="synonym">Kazachstania humilis</name>
    <dbReference type="NCBI Taxonomy" id="51915"/>
    <lineage>
        <taxon>Eukaryota</taxon>
        <taxon>Fungi</taxon>
        <taxon>Dikarya</taxon>
        <taxon>Ascomycota</taxon>
        <taxon>Saccharomycotina</taxon>
        <taxon>Saccharomycetes</taxon>
        <taxon>Saccharomycetales</taxon>
        <taxon>Saccharomycetaceae</taxon>
        <taxon>Maudiozyma</taxon>
    </lineage>
</organism>
<comment type="caution">
    <text evidence="3">The sequence shown here is derived from an EMBL/GenBank/DDBJ whole genome shotgun (WGS) entry which is preliminary data.</text>
</comment>
<sequence>MLGVADSKGYWQPTKQLLYGVIVKPFLPLVRHPELVNHTNSYANLFAGSEVYIFEETTDGKWCRAYFCSKPLPEAFMATMTAFGEQLPGLKTLIVIFPKKFVHISENTDNNVISVFTSPGEKDVRRLVNDQCTSPAFSDTVNLNKETEVQAMTYKKPPRPSFPYGRYNKRPLKDEIGAILFLLSSHIFSTYAASEFAVFNKLIKLYRELDDIRLVLEFGYYTVSEHVSLIRSASCLLAKISKYIFATARNNKSNTLSSILMKDPCGFQGIFARDTTTGELLTYESTDLQTLVMSSVFYGLTNNFPINGHERLKANIRPPNLENFAHFHFLVDFKDIRSDPSVENPNLANIVTAVHLRTETEILTEPYIVNMTTNRDVSLSLRQASVVLFKDIPDAIIRSNKIYLVVTLTEKVSVQLKDKPSSNVFRSPFIPFKDTSKCVAKAVVRGISAGVIDISPVFTDADNSEVRMPHKFKIHFYAPSSDNSTTSNPTDESTQGWGNVIVNILKDSAAGVVINPRTLSMTVNIKDIGNDESLEESFTPINLPVRTVKANFFNDMYNPQEVIYLNVGKIDLIGIETKVTNIKSVAVKIASRNADITMNSYSNEEKRTEMKLVSVKPGESIGGRIRINNVNMMNKYESLDIYVYLNGLLMAKGILPLKDDEKILEYKDSTPIPLRSSEDIPLLQIEVSTEYPGNSFNIHKEIRAFTQLVDDYRADNTVFEEDVLSVLRKLNMVDTSILLKTIDHLLYTYLEFIGLLMDSGSTINSEKFIETVFEYFIFFLKSTLSSKEKNCRHKLFKMYFKYCNGEPHTLPDVGLCLLKCLTQAYHDKRQSNDEYAIALCEFSVFGLLLSVISTKDRETWKVEYTKTFEEYCIYLSSSFSHVIVGQYAMLQTYDVWLSILELHFDPKELFTMATMVLMSCDYEIDMWQTYSRKLTSNEHKFLNTKYLLLQRVLLYEPFTDYLKGFEDAEPMILTFFKKCIDTSFVPYVLFQNDPSQIDTIRLANSVMIIMIRNITNENILKNLIKLIPTYCLNFIQIRRYCKEIGLFQPRRTFTTLFPLTFPFIKYYVDSIVNDEIIVEVLMEISTLICQIAKIAHQLYGPNLSFKSVIEECKNDVNFESPFYVQEMKLSDVEVIIKTIRAFFKDDFFPERKWLGITALLARSSFILLYMCQDTLEDLNSNKNGNHQDNLNIKLWCDFFRSILMIANHKISNLPILAPISRKAVYSISGKLRSKAARILERCWESLGNGGFDLDLAKKYGINGITEQQKQMFKENPTLIRELYIFSLHQDVDATLIGCKIFWCAAVNVWEEQHSFQKCLDYSIPELYNGFQAGRIFLHEYELTCFIQCTFRIIHVSIDDPMFDHLTAFIKEVVGFLHILMEAYKIPKQQEYDDDRIASQIEMFGYLLDANKPELFHRMIYEIYVHSVMKKDFVQAALSLELLASTYTWDPNDTLHAISYPPLPEQSSFDRKEYLYKEAAKYFSKGLKLEKTLSVYKDLIKAYDEINYNLEGLAFAYNQISSTYRDLQSVDRLVPTYFKVSFMGFGFSSAIRNKIFIFEGLPFEHITSMQNRLVNVYHGSTIIQSVELVDELLLRPTMGKCIHVATVEPRFHLSEDYTKSSKTPNMNNKVRMYIENRDLNTFSSSRRLPGSTSVSDLWVEESTYTTVGTFPTLMYRSEVIETQSTKLSPVENAIRSLQMKIQELSALLNMGHKLLKENGDASEIFEELSRNLTGTISAPVNGGSMQYKIFLKEPLSEELDPSEVSKLQSAYDELTISLKACLSLHENLLPSSELRKAHDILVELFHENFAEEIEKNKEILYAPAVTTNTRSISRRNSIKNPGVFVGLSSWERPITPSTYKQSLTKGIDAASSDDWGLSKSMTRRDSRSHSIIHPGLVLSRTMSNESLRSESTINTTIHDI</sequence>
<dbReference type="EMBL" id="BTGD01000011">
    <property type="protein sequence ID" value="GMM57084.1"/>
    <property type="molecule type" value="Genomic_DNA"/>
</dbReference>
<dbReference type="GO" id="GO:0005737">
    <property type="term" value="C:cytoplasm"/>
    <property type="evidence" value="ECO:0007669"/>
    <property type="project" value="TreeGrafter"/>
</dbReference>
<reference evidence="3 4" key="1">
    <citation type="journal article" date="2023" name="Elife">
        <title>Identification of key yeast species and microbe-microbe interactions impacting larval growth of Drosophila in the wild.</title>
        <authorList>
            <person name="Mure A."/>
            <person name="Sugiura Y."/>
            <person name="Maeda R."/>
            <person name="Honda K."/>
            <person name="Sakurai N."/>
            <person name="Takahashi Y."/>
            <person name="Watada M."/>
            <person name="Katoh T."/>
            <person name="Gotoh A."/>
            <person name="Gotoh Y."/>
            <person name="Taniguchi I."/>
            <person name="Nakamura K."/>
            <person name="Hayashi T."/>
            <person name="Katayama T."/>
            <person name="Uemura T."/>
            <person name="Hattori Y."/>
        </authorList>
    </citation>
    <scope>NUCLEOTIDE SEQUENCE [LARGE SCALE GENOMIC DNA]</scope>
    <source>
        <strain evidence="3 4">KH-74</strain>
    </source>
</reference>
<dbReference type="Gene3D" id="1.20.58.740">
    <property type="match status" value="1"/>
</dbReference>
<feature type="domain" description="DOCKER" evidence="2">
    <location>
        <begin position="1406"/>
        <end position="1820"/>
    </location>
</feature>
<dbReference type="InterPro" id="IPR026791">
    <property type="entry name" value="DOCK"/>
</dbReference>
<dbReference type="GO" id="GO:0005886">
    <property type="term" value="C:plasma membrane"/>
    <property type="evidence" value="ECO:0007669"/>
    <property type="project" value="TreeGrafter"/>
</dbReference>
<dbReference type="Gene3D" id="1.25.40.410">
    <property type="match status" value="1"/>
</dbReference>
<dbReference type="Proteomes" id="UP001377567">
    <property type="component" value="Unassembled WGS sequence"/>
</dbReference>
<dbReference type="InterPro" id="IPR057500">
    <property type="entry name" value="C2_DCK1_4th"/>
</dbReference>
<dbReference type="Pfam" id="PF20421">
    <property type="entry name" value="DHR-2_Lobe_C"/>
    <property type="match status" value="1"/>
</dbReference>
<dbReference type="PROSITE" id="PS51651">
    <property type="entry name" value="DOCKER"/>
    <property type="match status" value="1"/>
</dbReference>
<evidence type="ECO:0000313" key="3">
    <source>
        <dbReference type="EMBL" id="GMM57084.1"/>
    </source>
</evidence>
<evidence type="ECO:0000313" key="4">
    <source>
        <dbReference type="Proteomes" id="UP001377567"/>
    </source>
</evidence>
<name>A0AAV5RZP4_MAUHU</name>
<evidence type="ECO:0000256" key="1">
    <source>
        <dbReference type="PROSITE-ProRule" id="PRU00984"/>
    </source>
</evidence>
<dbReference type="GO" id="GO:0007264">
    <property type="term" value="P:small GTPase-mediated signal transduction"/>
    <property type="evidence" value="ECO:0007669"/>
    <property type="project" value="InterPro"/>
</dbReference>
<keyword evidence="4" id="KW-1185">Reference proteome</keyword>
<evidence type="ECO:0000259" key="2">
    <source>
        <dbReference type="PROSITE" id="PS51651"/>
    </source>
</evidence>
<proteinExistence type="inferred from homology"/>
<dbReference type="GO" id="GO:0031267">
    <property type="term" value="F:small GTPase binding"/>
    <property type="evidence" value="ECO:0007669"/>
    <property type="project" value="TreeGrafter"/>
</dbReference>